<reference evidence="1 2" key="1">
    <citation type="journal article" date="2002" name="Proc. Natl. Acad. Sci. U.S.A.">
        <title>Extensive mosaic structure revealed by the complete genome sequence of uropathogenic Escherichia coli.</title>
        <authorList>
            <person name="Welch R.A."/>
            <person name="Burland V."/>
            <person name="Plunkett G.III."/>
            <person name="Redford P."/>
            <person name="Roesch P."/>
            <person name="Rasko D."/>
            <person name="Buckles E.L."/>
            <person name="Liou S.R."/>
            <person name="Boutin A."/>
            <person name="Hackett J."/>
            <person name="Stroud D."/>
            <person name="Mayhew G.F."/>
            <person name="Rose D.J."/>
            <person name="Zhou S."/>
            <person name="Schwartz D.C."/>
            <person name="Perna N.T."/>
            <person name="Mobley H.L."/>
            <person name="Donnenberg M.S."/>
            <person name="Blattner F.R."/>
        </authorList>
    </citation>
    <scope>NUCLEOTIDE SEQUENCE [LARGE SCALE GENOMIC DNA]</scope>
    <source>
        <strain evidence="2">CFT073 / ATCC 700928 / UPEC</strain>
    </source>
</reference>
<evidence type="ECO:0000313" key="1">
    <source>
        <dbReference type="EMBL" id="AAN80707.1"/>
    </source>
</evidence>
<dbReference type="EMBL" id="AE014075">
    <property type="protein sequence ID" value="AAN80707.1"/>
    <property type="molecule type" value="Genomic_DNA"/>
</dbReference>
<protein>
    <submittedName>
        <fullName evidence="1">Uncharacterized protein</fullName>
    </submittedName>
</protein>
<dbReference type="HOGENOM" id="CLU_3117304_0_0_6"/>
<dbReference type="KEGG" id="ecc:c2248"/>
<gene>
    <name evidence="1" type="ordered locus">c2248</name>
</gene>
<name>A0A0H2V9A9_ECOL6</name>
<organism evidence="1 2">
    <name type="scientific">Escherichia coli O6:H1 (strain CFT073 / ATCC 700928 / UPEC)</name>
    <dbReference type="NCBI Taxonomy" id="199310"/>
    <lineage>
        <taxon>Bacteria</taxon>
        <taxon>Pseudomonadati</taxon>
        <taxon>Pseudomonadota</taxon>
        <taxon>Gammaproteobacteria</taxon>
        <taxon>Enterobacterales</taxon>
        <taxon>Enterobacteriaceae</taxon>
        <taxon>Escherichia</taxon>
    </lineage>
</organism>
<accession>A0A0H2V9A9</accession>
<keyword evidence="2" id="KW-1185">Reference proteome</keyword>
<proteinExistence type="predicted"/>
<sequence>MISNKKPPQFFHQNGRFLTFKLMTTTLFIDHFARKLENLASSSILKEQGN</sequence>
<evidence type="ECO:0000313" key="2">
    <source>
        <dbReference type="Proteomes" id="UP000001410"/>
    </source>
</evidence>
<dbReference type="STRING" id="199310.c2248"/>
<dbReference type="AlphaFoldDB" id="A0A0H2V9A9"/>
<dbReference type="Proteomes" id="UP000001410">
    <property type="component" value="Chromosome"/>
</dbReference>